<gene>
    <name evidence="1" type="ORF">JX265_005395</name>
</gene>
<dbReference type="EMBL" id="JAFIMR010000011">
    <property type="protein sequence ID" value="KAI1872515.1"/>
    <property type="molecule type" value="Genomic_DNA"/>
</dbReference>
<dbReference type="AlphaFoldDB" id="A0A9P9WNL9"/>
<keyword evidence="2" id="KW-1185">Reference proteome</keyword>
<proteinExistence type="predicted"/>
<accession>A0A9P9WNL9</accession>
<evidence type="ECO:0000313" key="1">
    <source>
        <dbReference type="EMBL" id="KAI1872515.1"/>
    </source>
</evidence>
<comment type="caution">
    <text evidence="1">The sequence shown here is derived from an EMBL/GenBank/DDBJ whole genome shotgun (WGS) entry which is preliminary data.</text>
</comment>
<sequence length="727" mass="82539">MSLPQSTQCCRVINRRVRPSCESVWIPESALASAFEQYCSVSRITSRRNGSNIPGPLENRRRLGKRHMGELNFGHTHSTAPLWDLADAVDLTQWKWKPATRFEVRNATGLLLGRLQSRLRDWCSTIFRVEAAAPADLTLPESPGANVFGNAEQLAKTAIDLFLTHTQSGGTWRANDEFVSFCARLKVLIVEQRVSRAVLSRFVRRLPQEVRSQAKKSGAVPSASDTGVFVSHLYNAVLDGILMSRSLLGYSISHYHPVYSDLLDQTSRLGRIGYNKLALLRRIMSDIPRESVGQFETEIVSNITQLLYVLHQDHAVISQMSLNRRINNIRSCLETLTSNVTAHRAILEKITQRIAKRDIFGFNKLRDTHYLNVRLDWLGLLARLPQVEDNFFGKACSLLEKDKATKACSLLEKDKAPKACSLLEKDKAPKACSLLEKDKATKPLSQKQLCELFLLRLNRRHVAVDPLTTNETVALHKELRSIPDSQCFAQISSTLWKKGRLAQVKELACFLLDTSRPHDIYYIIGGLEMYARGESKALADLAIRLGDPQLALLVYICYHQSRQTSSDTWRTSFANEIMPTFTALGVNPGMVLDALKVHPVQCPSRSRELSQSRVQRTEMAALAIAHSRRISDRVAFTNVSRCVRFLQSHKHRVTPQVLGALYYVVTRDLEDGRPGRQTRLRWFLQLLSKESDHNNVLKVGMRLKEWRALYRRRKQKRPSVEEEANMH</sequence>
<reference evidence="1" key="1">
    <citation type="submission" date="2021-03" db="EMBL/GenBank/DDBJ databases">
        <title>Revisited historic fungal species revealed as producer of novel bioactive compounds through whole genome sequencing and comparative genomics.</title>
        <authorList>
            <person name="Vignolle G.A."/>
            <person name="Hochenegger N."/>
            <person name="Mach R.L."/>
            <person name="Mach-Aigner A.R."/>
            <person name="Javad Rahimi M."/>
            <person name="Salim K.A."/>
            <person name="Chan C.M."/>
            <person name="Lim L.B.L."/>
            <person name="Cai F."/>
            <person name="Druzhinina I.S."/>
            <person name="U'Ren J.M."/>
            <person name="Derntl C."/>
        </authorList>
    </citation>
    <scope>NUCLEOTIDE SEQUENCE</scope>
    <source>
        <strain evidence="1">TUCIM 5799</strain>
    </source>
</reference>
<name>A0A9P9WNL9_9PEZI</name>
<protein>
    <submittedName>
        <fullName evidence="1">Uncharacterized protein</fullName>
    </submittedName>
</protein>
<organism evidence="1 2">
    <name type="scientific">Neoarthrinium moseri</name>
    <dbReference type="NCBI Taxonomy" id="1658444"/>
    <lineage>
        <taxon>Eukaryota</taxon>
        <taxon>Fungi</taxon>
        <taxon>Dikarya</taxon>
        <taxon>Ascomycota</taxon>
        <taxon>Pezizomycotina</taxon>
        <taxon>Sordariomycetes</taxon>
        <taxon>Xylariomycetidae</taxon>
        <taxon>Amphisphaeriales</taxon>
        <taxon>Apiosporaceae</taxon>
        <taxon>Neoarthrinium</taxon>
    </lineage>
</organism>
<evidence type="ECO:0000313" key="2">
    <source>
        <dbReference type="Proteomes" id="UP000829685"/>
    </source>
</evidence>
<dbReference type="Proteomes" id="UP000829685">
    <property type="component" value="Unassembled WGS sequence"/>
</dbReference>